<dbReference type="RefSeq" id="WP_212518910.1">
    <property type="nucleotide sequence ID" value="NZ_JAGSOH010000041.1"/>
</dbReference>
<accession>A0A941ILM8</accession>
<comment type="caution">
    <text evidence="1">The sequence shown here is derived from an EMBL/GenBank/DDBJ whole genome shotgun (WGS) entry which is preliminary data.</text>
</comment>
<name>A0A941ILM8_9ACTN</name>
<evidence type="ECO:0000313" key="2">
    <source>
        <dbReference type="Proteomes" id="UP000676325"/>
    </source>
</evidence>
<keyword evidence="2" id="KW-1185">Reference proteome</keyword>
<dbReference type="EMBL" id="JAGSOH010000041">
    <property type="protein sequence ID" value="MBR7827771.1"/>
    <property type="molecule type" value="Genomic_DNA"/>
</dbReference>
<dbReference type="AlphaFoldDB" id="A0A941ILM8"/>
<gene>
    <name evidence="1" type="ORF">KDK95_15740</name>
</gene>
<proteinExistence type="predicted"/>
<dbReference type="Proteomes" id="UP000676325">
    <property type="component" value="Unassembled WGS sequence"/>
</dbReference>
<protein>
    <submittedName>
        <fullName evidence="1">Uncharacterized protein</fullName>
    </submittedName>
</protein>
<organism evidence="1 2">
    <name type="scientific">Actinospica acidithermotolerans</name>
    <dbReference type="NCBI Taxonomy" id="2828514"/>
    <lineage>
        <taxon>Bacteria</taxon>
        <taxon>Bacillati</taxon>
        <taxon>Actinomycetota</taxon>
        <taxon>Actinomycetes</taxon>
        <taxon>Catenulisporales</taxon>
        <taxon>Actinospicaceae</taxon>
        <taxon>Actinospica</taxon>
    </lineage>
</organism>
<reference evidence="1" key="1">
    <citation type="submission" date="2021-04" db="EMBL/GenBank/DDBJ databases">
        <title>Genome based classification of Actinospica acidithermotolerans sp. nov., an actinobacterium isolated from an Indonesian hot spring.</title>
        <authorList>
            <person name="Kusuma A.B."/>
            <person name="Putra K.E."/>
            <person name="Nafisah S."/>
            <person name="Loh J."/>
            <person name="Nouioui I."/>
            <person name="Goodfellow M."/>
        </authorList>
    </citation>
    <scope>NUCLEOTIDE SEQUENCE</scope>
    <source>
        <strain evidence="1">MGRD01-02</strain>
    </source>
</reference>
<evidence type="ECO:0000313" key="1">
    <source>
        <dbReference type="EMBL" id="MBR7827771.1"/>
    </source>
</evidence>
<sequence length="195" mass="21636">MTIPSVPVTAAEFPLVLLRRMADYQPQLVEDARTRLGYDVSEMRAVNATWQRMLRSRHSRGPLGQLHSVLGRPVEVVERTVGDAPCRCEQWELPQEVWPGLRFEAFIGPGDMLLKEHLVRAPGAARPVLRGLGDLTPWSCVLGDVAVAFGRLRQLEGSAPTRDLALIDDIDDGSGQKITVAAEFVYGLLQSAYRY</sequence>